<dbReference type="InterPro" id="IPR010982">
    <property type="entry name" value="Lambda_DNA-bd_dom_sf"/>
</dbReference>
<evidence type="ECO:0000259" key="1">
    <source>
        <dbReference type="PROSITE" id="PS50943"/>
    </source>
</evidence>
<dbReference type="Gene3D" id="1.10.260.40">
    <property type="entry name" value="lambda repressor-like DNA-binding domains"/>
    <property type="match status" value="1"/>
</dbReference>
<dbReference type="InterPro" id="IPR001387">
    <property type="entry name" value="Cro/C1-type_HTH"/>
</dbReference>
<dbReference type="PROSITE" id="PS50943">
    <property type="entry name" value="HTH_CROC1"/>
    <property type="match status" value="1"/>
</dbReference>
<dbReference type="SMART" id="SM00530">
    <property type="entry name" value="HTH_XRE"/>
    <property type="match status" value="1"/>
</dbReference>
<evidence type="ECO:0000313" key="3">
    <source>
        <dbReference type="Proteomes" id="UP000284024"/>
    </source>
</evidence>
<dbReference type="EMBL" id="QRJH01000001">
    <property type="protein sequence ID" value="RHH21471.1"/>
    <property type="molecule type" value="Genomic_DNA"/>
</dbReference>
<sequence>MFPHKISKALLDAGCSQKELAHGIGATECTVSHYCSGKRLPNLITISIMAKFLNCDLYELIPYYDPKDNRIK</sequence>
<protein>
    <submittedName>
        <fullName evidence="2">XRE family transcriptional regulator</fullName>
    </submittedName>
</protein>
<evidence type="ECO:0000313" key="2">
    <source>
        <dbReference type="EMBL" id="RHH21471.1"/>
    </source>
</evidence>
<dbReference type="Pfam" id="PF01381">
    <property type="entry name" value="HTH_3"/>
    <property type="match status" value="1"/>
</dbReference>
<feature type="domain" description="HTH cro/C1-type" evidence="1">
    <location>
        <begin position="6"/>
        <end position="60"/>
    </location>
</feature>
<gene>
    <name evidence="2" type="ORF">DW222_01340</name>
</gene>
<dbReference type="AlphaFoldDB" id="A0A414W6H3"/>
<comment type="caution">
    <text evidence="2">The sequence shown here is derived from an EMBL/GenBank/DDBJ whole genome shotgun (WGS) entry which is preliminary data.</text>
</comment>
<accession>A0A414W6H3</accession>
<dbReference type="CDD" id="cd00093">
    <property type="entry name" value="HTH_XRE"/>
    <property type="match status" value="1"/>
</dbReference>
<organism evidence="2 3">
    <name type="scientific">Blautia obeum</name>
    <dbReference type="NCBI Taxonomy" id="40520"/>
    <lineage>
        <taxon>Bacteria</taxon>
        <taxon>Bacillati</taxon>
        <taxon>Bacillota</taxon>
        <taxon>Clostridia</taxon>
        <taxon>Lachnospirales</taxon>
        <taxon>Lachnospiraceae</taxon>
        <taxon>Blautia</taxon>
    </lineage>
</organism>
<proteinExistence type="predicted"/>
<reference evidence="2 3" key="1">
    <citation type="submission" date="2018-08" db="EMBL/GenBank/DDBJ databases">
        <title>A genome reference for cultivated species of the human gut microbiota.</title>
        <authorList>
            <person name="Zou Y."/>
            <person name="Xue W."/>
            <person name="Luo G."/>
        </authorList>
    </citation>
    <scope>NUCLEOTIDE SEQUENCE [LARGE SCALE GENOMIC DNA]</scope>
    <source>
        <strain evidence="2 3">AM18-2AC</strain>
    </source>
</reference>
<dbReference type="GO" id="GO:0003677">
    <property type="term" value="F:DNA binding"/>
    <property type="evidence" value="ECO:0007669"/>
    <property type="project" value="InterPro"/>
</dbReference>
<dbReference type="Proteomes" id="UP000284024">
    <property type="component" value="Unassembled WGS sequence"/>
</dbReference>
<name>A0A414W6H3_9FIRM</name>
<dbReference type="SUPFAM" id="SSF47413">
    <property type="entry name" value="lambda repressor-like DNA-binding domains"/>
    <property type="match status" value="1"/>
</dbReference>